<dbReference type="EMBL" id="MN740327">
    <property type="protein sequence ID" value="QHU00504.1"/>
    <property type="molecule type" value="Genomic_DNA"/>
</dbReference>
<evidence type="ECO:0000313" key="1">
    <source>
        <dbReference type="EMBL" id="QHU00504.1"/>
    </source>
</evidence>
<name>A0A6C0JA46_9ZZZZ</name>
<reference evidence="1" key="1">
    <citation type="journal article" date="2020" name="Nature">
        <title>Giant virus diversity and host interactions through global metagenomics.</title>
        <authorList>
            <person name="Schulz F."/>
            <person name="Roux S."/>
            <person name="Paez-Espino D."/>
            <person name="Jungbluth S."/>
            <person name="Walsh D.A."/>
            <person name="Denef V.J."/>
            <person name="McMahon K.D."/>
            <person name="Konstantinidis K.T."/>
            <person name="Eloe-Fadrosh E.A."/>
            <person name="Kyrpides N.C."/>
            <person name="Woyke T."/>
        </authorList>
    </citation>
    <scope>NUCLEOTIDE SEQUENCE</scope>
    <source>
        <strain evidence="1">GVMAG-M-3300025860-20</strain>
    </source>
</reference>
<dbReference type="AlphaFoldDB" id="A0A6C0JA46"/>
<organism evidence="1">
    <name type="scientific">viral metagenome</name>
    <dbReference type="NCBI Taxonomy" id="1070528"/>
    <lineage>
        <taxon>unclassified sequences</taxon>
        <taxon>metagenomes</taxon>
        <taxon>organismal metagenomes</taxon>
    </lineage>
</organism>
<proteinExistence type="predicted"/>
<sequence length="155" mass="18434">MSIIDEIELYLQQHLKKLPSTKIGFFEDNQIYEDSELSFCKSWNKLTNYEKLNRLMLFHKVMVGTYSLSKVSAISLQKLFYHSYENLYDDTVEYDSDTAKIINIKGLKKDIDNDEFYFEQYRKKPTGIKISSTPFSFNKFNVFKFIEKKNDQQAL</sequence>
<protein>
    <submittedName>
        <fullName evidence="1">Uncharacterized protein</fullName>
    </submittedName>
</protein>
<accession>A0A6C0JA46</accession>